<name>A0A1H5CSZ8_9MICO</name>
<feature type="domain" description="Putative zinc-finger" evidence="3">
    <location>
        <begin position="7"/>
        <end position="35"/>
    </location>
</feature>
<keyword evidence="2" id="KW-0804">Transcription</keyword>
<keyword evidence="4" id="KW-0479">Metal-binding</keyword>
<dbReference type="Proteomes" id="UP000199220">
    <property type="component" value="Unassembled WGS sequence"/>
</dbReference>
<sequence length="297" mass="30643">MSHLGPLVSPFVDGQLSAARVAKAEQHLAQCQACRAQVEAERSCRDAARAARAVPVNPDLTEKLLALSIPDASPGRLNTGTGEVERAVRGTRVRVISGALASAGVFAVALFVLGGQQRQVDDLTAMVPTIKDPVGLTAMPGLANAPSTASTASDGSGDEISGTVLDWMSTSGWSTPSDLPAGMRVENVSVAESADAGGQVLQLDLVSGQAVVHVMEQRGVLDTSMIAALEPVQVGEHEAYLVAEDWWILQCGGSVVAVSSGPDPTAAHEVIVRMAENDDPGVVDRMANGLHVLLAGS</sequence>
<reference evidence="5" key="1">
    <citation type="submission" date="2016-10" db="EMBL/GenBank/DDBJ databases">
        <authorList>
            <person name="Varghese N."/>
            <person name="Submissions S."/>
        </authorList>
    </citation>
    <scope>NUCLEOTIDE SEQUENCE [LARGE SCALE GENOMIC DNA]</scope>
    <source>
        <strain evidence="5">DSM 21368</strain>
    </source>
</reference>
<evidence type="ECO:0000256" key="2">
    <source>
        <dbReference type="ARBA" id="ARBA00023163"/>
    </source>
</evidence>
<dbReference type="AlphaFoldDB" id="A0A1H5CSZ8"/>
<dbReference type="STRING" id="648782.SAMN04488554_0459"/>
<keyword evidence="4" id="KW-0862">Zinc</keyword>
<dbReference type="EMBL" id="FNTX01000001">
    <property type="protein sequence ID" value="SED69671.1"/>
    <property type="molecule type" value="Genomic_DNA"/>
</dbReference>
<organism evidence="4 5">
    <name type="scientific">Ruania alba</name>
    <dbReference type="NCBI Taxonomy" id="648782"/>
    <lineage>
        <taxon>Bacteria</taxon>
        <taxon>Bacillati</taxon>
        <taxon>Actinomycetota</taxon>
        <taxon>Actinomycetes</taxon>
        <taxon>Micrococcales</taxon>
        <taxon>Ruaniaceae</taxon>
        <taxon>Ruania</taxon>
    </lineage>
</organism>
<dbReference type="GO" id="GO:0008270">
    <property type="term" value="F:zinc ion binding"/>
    <property type="evidence" value="ECO:0007669"/>
    <property type="project" value="UniProtKB-KW"/>
</dbReference>
<dbReference type="Gene3D" id="1.10.10.1320">
    <property type="entry name" value="Anti-sigma factor, zinc-finger domain"/>
    <property type="match status" value="1"/>
</dbReference>
<dbReference type="OrthoDB" id="3743969at2"/>
<evidence type="ECO:0000313" key="4">
    <source>
        <dbReference type="EMBL" id="SED69671.1"/>
    </source>
</evidence>
<dbReference type="InterPro" id="IPR027383">
    <property type="entry name" value="Znf_put"/>
</dbReference>
<dbReference type="RefSeq" id="WP_089771512.1">
    <property type="nucleotide sequence ID" value="NZ_FNTX01000001.1"/>
</dbReference>
<keyword evidence="4" id="KW-0863">Zinc-finger</keyword>
<gene>
    <name evidence="4" type="ORF">SAMN04488554_0459</name>
</gene>
<evidence type="ECO:0000256" key="1">
    <source>
        <dbReference type="ARBA" id="ARBA00023015"/>
    </source>
</evidence>
<proteinExistence type="predicted"/>
<keyword evidence="5" id="KW-1185">Reference proteome</keyword>
<dbReference type="InterPro" id="IPR041916">
    <property type="entry name" value="Anti_sigma_zinc_sf"/>
</dbReference>
<accession>A0A1H5CSZ8</accession>
<dbReference type="Pfam" id="PF13490">
    <property type="entry name" value="zf-HC2"/>
    <property type="match status" value="1"/>
</dbReference>
<keyword evidence="1" id="KW-0805">Transcription regulation</keyword>
<evidence type="ECO:0000313" key="5">
    <source>
        <dbReference type="Proteomes" id="UP000199220"/>
    </source>
</evidence>
<evidence type="ECO:0000259" key="3">
    <source>
        <dbReference type="Pfam" id="PF13490"/>
    </source>
</evidence>
<protein>
    <submittedName>
        <fullName evidence="4">Putative zinc-finger</fullName>
    </submittedName>
</protein>